<feature type="transmembrane region" description="Helical" evidence="7">
    <location>
        <begin position="231"/>
        <end position="249"/>
    </location>
</feature>
<dbReference type="InterPro" id="IPR005349">
    <property type="entry name" value="TMEM14"/>
</dbReference>
<feature type="transmembrane region" description="Helical" evidence="7">
    <location>
        <begin position="205"/>
        <end position="225"/>
    </location>
</feature>
<evidence type="ECO:0000256" key="6">
    <source>
        <dbReference type="SAM" id="MobiDB-lite"/>
    </source>
</evidence>
<comment type="similarity">
    <text evidence="2">Belongs to the TMEM14 family.</text>
</comment>
<dbReference type="Proteomes" id="UP000515123">
    <property type="component" value="Linkage group 23"/>
</dbReference>
<evidence type="ECO:0000256" key="7">
    <source>
        <dbReference type="SAM" id="Phobius"/>
    </source>
</evidence>
<dbReference type="RefSeq" id="XP_020114241.1">
    <property type="nucleotide sequence ID" value="XM_020258652.1"/>
</dbReference>
<protein>
    <submittedName>
        <fullName evidence="9">Protein FATTY ACID EXPORT 3, chloroplastic</fullName>
    </submittedName>
</protein>
<evidence type="ECO:0000313" key="8">
    <source>
        <dbReference type="Proteomes" id="UP000515123"/>
    </source>
</evidence>
<name>A0A6P5GZV4_ANACO</name>
<feature type="transmembrane region" description="Helical" evidence="7">
    <location>
        <begin position="261"/>
        <end position="279"/>
    </location>
</feature>
<dbReference type="Gene3D" id="1.10.10.1740">
    <property type="entry name" value="Transmembrane protein 14-like"/>
    <property type="match status" value="1"/>
</dbReference>
<dbReference type="GO" id="GO:0015245">
    <property type="term" value="F:fatty acid transmembrane transporter activity"/>
    <property type="evidence" value="ECO:0007669"/>
    <property type="project" value="TreeGrafter"/>
</dbReference>
<reference evidence="8" key="1">
    <citation type="journal article" date="2015" name="Nat. Genet.">
        <title>The pineapple genome and the evolution of CAM photosynthesis.</title>
        <authorList>
            <person name="Ming R."/>
            <person name="VanBuren R."/>
            <person name="Wai C.M."/>
            <person name="Tang H."/>
            <person name="Schatz M.C."/>
            <person name="Bowers J.E."/>
            <person name="Lyons E."/>
            <person name="Wang M.L."/>
            <person name="Chen J."/>
            <person name="Biggers E."/>
            <person name="Zhang J."/>
            <person name="Huang L."/>
            <person name="Zhang L."/>
            <person name="Miao W."/>
            <person name="Zhang J."/>
            <person name="Ye Z."/>
            <person name="Miao C."/>
            <person name="Lin Z."/>
            <person name="Wang H."/>
            <person name="Zhou H."/>
            <person name="Yim W.C."/>
            <person name="Priest H.D."/>
            <person name="Zheng C."/>
            <person name="Woodhouse M."/>
            <person name="Edger P.P."/>
            <person name="Guyot R."/>
            <person name="Guo H.B."/>
            <person name="Guo H."/>
            <person name="Zheng G."/>
            <person name="Singh R."/>
            <person name="Sharma A."/>
            <person name="Min X."/>
            <person name="Zheng Y."/>
            <person name="Lee H."/>
            <person name="Gurtowski J."/>
            <person name="Sedlazeck F.J."/>
            <person name="Harkess A."/>
            <person name="McKain M.R."/>
            <person name="Liao Z."/>
            <person name="Fang J."/>
            <person name="Liu J."/>
            <person name="Zhang X."/>
            <person name="Zhang Q."/>
            <person name="Hu W."/>
            <person name="Qin Y."/>
            <person name="Wang K."/>
            <person name="Chen L.Y."/>
            <person name="Shirley N."/>
            <person name="Lin Y.R."/>
            <person name="Liu L.Y."/>
            <person name="Hernandez A.G."/>
            <person name="Wright C.L."/>
            <person name="Bulone V."/>
            <person name="Tuskan G.A."/>
            <person name="Heath K."/>
            <person name="Zee F."/>
            <person name="Moore P.H."/>
            <person name="Sunkar R."/>
            <person name="Leebens-Mack J.H."/>
            <person name="Mockler T."/>
            <person name="Bennetzen J.L."/>
            <person name="Freeling M."/>
            <person name="Sankoff D."/>
            <person name="Paterson A.H."/>
            <person name="Zhu X."/>
            <person name="Yang X."/>
            <person name="Smith J.A."/>
            <person name="Cushman J.C."/>
            <person name="Paull R.E."/>
            <person name="Yu Q."/>
        </authorList>
    </citation>
    <scope>NUCLEOTIDE SEQUENCE [LARGE SCALE GENOMIC DNA]</scope>
    <source>
        <strain evidence="8">cv. F153</strain>
    </source>
</reference>
<proteinExistence type="inferred from homology"/>
<evidence type="ECO:0000313" key="9">
    <source>
        <dbReference type="RefSeq" id="XP_020114241.1"/>
    </source>
</evidence>
<accession>A0A6P5GZV4</accession>
<keyword evidence="4 7" id="KW-1133">Transmembrane helix</keyword>
<keyword evidence="8" id="KW-1185">Reference proteome</keyword>
<evidence type="ECO:0000256" key="5">
    <source>
        <dbReference type="ARBA" id="ARBA00023136"/>
    </source>
</evidence>
<dbReference type="AlphaFoldDB" id="A0A6P5GZV4"/>
<comment type="subcellular location">
    <subcellularLocation>
        <location evidence="1">Membrane</location>
    </subcellularLocation>
</comment>
<evidence type="ECO:0000256" key="4">
    <source>
        <dbReference type="ARBA" id="ARBA00022989"/>
    </source>
</evidence>
<sequence>MALSLHSFASLRSPNPNPNPTPLLHGIRGTEPLPRLSNSPFLHLEPRRRALCSSQAPHRVVVSARRRFSRIVSFAASNEESKFEDAPVEIDKDKTQIKSEVSQEEWAQTLEQFKAEALKMKAKSAEAYEIYSKKAVEMLLETSEKLKIQTDKAQKDLGVILKEVGEEGQQYLSMAAEKSPDSVKDILETFKSLGDLKSMSQVRDYHVGVPFGSFLAVGGFLNFMLTGSIPAIRFGVVLGTALLALSIASLRSWRSGCASPLLLKGQAAIAIIIFLRQLVIFFQDWSFSTFFMFLISGAIASLYVFHFRTGGDQKGPSIEQSLEN</sequence>
<dbReference type="PANTHER" id="PTHR12668">
    <property type="entry name" value="TRANSMEMBRANE PROTEIN 14, 15"/>
    <property type="match status" value="1"/>
</dbReference>
<dbReference type="GO" id="GO:1905885">
    <property type="term" value="P:positive regulation of triglyceride transport"/>
    <property type="evidence" value="ECO:0007669"/>
    <property type="project" value="EnsemblPlants"/>
</dbReference>
<organism evidence="8 9">
    <name type="scientific">Ananas comosus</name>
    <name type="common">Pineapple</name>
    <name type="synonym">Ananas ananas</name>
    <dbReference type="NCBI Taxonomy" id="4615"/>
    <lineage>
        <taxon>Eukaryota</taxon>
        <taxon>Viridiplantae</taxon>
        <taxon>Streptophyta</taxon>
        <taxon>Embryophyta</taxon>
        <taxon>Tracheophyta</taxon>
        <taxon>Spermatophyta</taxon>
        <taxon>Magnoliopsida</taxon>
        <taxon>Liliopsida</taxon>
        <taxon>Poales</taxon>
        <taxon>Bromeliaceae</taxon>
        <taxon>Bromelioideae</taxon>
        <taxon>Ananas</taxon>
    </lineage>
</organism>
<dbReference type="InterPro" id="IPR044890">
    <property type="entry name" value="TMEM14_sf"/>
</dbReference>
<reference evidence="9" key="2">
    <citation type="submission" date="2025-08" db="UniProtKB">
        <authorList>
            <consortium name="RefSeq"/>
        </authorList>
    </citation>
    <scope>IDENTIFICATION</scope>
    <source>
        <tissue evidence="9">Leaf</tissue>
    </source>
</reference>
<dbReference type="GeneID" id="109728281"/>
<dbReference type="GO" id="GO:0019217">
    <property type="term" value="P:regulation of fatty acid metabolic process"/>
    <property type="evidence" value="ECO:0007669"/>
    <property type="project" value="EnsemblPlants"/>
</dbReference>
<evidence type="ECO:0000256" key="1">
    <source>
        <dbReference type="ARBA" id="ARBA00004370"/>
    </source>
</evidence>
<keyword evidence="5 7" id="KW-0472">Membrane</keyword>
<dbReference type="GO" id="GO:0009793">
    <property type="term" value="P:embryo development ending in seed dormancy"/>
    <property type="evidence" value="ECO:0007669"/>
    <property type="project" value="EnsemblPlants"/>
</dbReference>
<feature type="region of interest" description="Disordered" evidence="6">
    <location>
        <begin position="1"/>
        <end position="25"/>
    </location>
</feature>
<gene>
    <name evidence="9" type="primary">LOC109728281</name>
</gene>
<dbReference type="PANTHER" id="PTHR12668:SF43">
    <property type="entry name" value="TRANSMEMBRANE PROTEIN 14 HOMOLOG"/>
    <property type="match status" value="1"/>
</dbReference>
<evidence type="ECO:0000256" key="3">
    <source>
        <dbReference type="ARBA" id="ARBA00022692"/>
    </source>
</evidence>
<evidence type="ECO:0000256" key="2">
    <source>
        <dbReference type="ARBA" id="ARBA00007590"/>
    </source>
</evidence>
<feature type="transmembrane region" description="Helical" evidence="7">
    <location>
        <begin position="285"/>
        <end position="305"/>
    </location>
</feature>
<dbReference type="Pfam" id="PF03647">
    <property type="entry name" value="Tmemb_14"/>
    <property type="match status" value="1"/>
</dbReference>
<keyword evidence="3 7" id="KW-0812">Transmembrane</keyword>
<dbReference type="OrthoDB" id="768548at2759"/>
<dbReference type="Gramene" id="Aco007121.1.mrna1">
    <property type="protein sequence ID" value="Aco007121.1.mrna1"/>
    <property type="gene ID" value="Aco007121.1.path1"/>
</dbReference>
<dbReference type="GO" id="GO:0009706">
    <property type="term" value="C:chloroplast inner membrane"/>
    <property type="evidence" value="ECO:0007669"/>
    <property type="project" value="TreeGrafter"/>
</dbReference>